<proteinExistence type="predicted"/>
<dbReference type="Proteomes" id="UP001157733">
    <property type="component" value="Chromosome"/>
</dbReference>
<accession>A0ABM9HAZ8</accession>
<feature type="coiled-coil region" evidence="1">
    <location>
        <begin position="36"/>
        <end position="90"/>
    </location>
</feature>
<keyword evidence="3" id="KW-1185">Reference proteome</keyword>
<evidence type="ECO:0000313" key="2">
    <source>
        <dbReference type="EMBL" id="CAI2717299.1"/>
    </source>
</evidence>
<evidence type="ECO:0000256" key="1">
    <source>
        <dbReference type="SAM" id="Coils"/>
    </source>
</evidence>
<name>A0ABM9HAZ8_9BACT</name>
<gene>
    <name evidence="2" type="ORF">NSPWAT_0440</name>
</gene>
<keyword evidence="1" id="KW-0175">Coiled coil</keyword>
<reference evidence="2 3" key="1">
    <citation type="submission" date="2022-09" db="EMBL/GenBank/DDBJ databases">
        <authorList>
            <person name="Kop L."/>
        </authorList>
    </citation>
    <scope>NUCLEOTIDE SEQUENCE [LARGE SCALE GENOMIC DNA]</scope>
    <source>
        <strain evidence="2 3">347</strain>
    </source>
</reference>
<evidence type="ECO:0000313" key="3">
    <source>
        <dbReference type="Proteomes" id="UP001157733"/>
    </source>
</evidence>
<protein>
    <submittedName>
        <fullName evidence="2">Uncharacterized protein</fullName>
    </submittedName>
</protein>
<organism evidence="2 3">
    <name type="scientific">Nitrospina watsonii</name>
    <dbReference type="NCBI Taxonomy" id="1323948"/>
    <lineage>
        <taxon>Bacteria</taxon>
        <taxon>Pseudomonadati</taxon>
        <taxon>Nitrospinota/Tectimicrobiota group</taxon>
        <taxon>Nitrospinota</taxon>
        <taxon>Nitrospinia</taxon>
        <taxon>Nitrospinales</taxon>
        <taxon>Nitrospinaceae</taxon>
        <taxon>Nitrospina</taxon>
    </lineage>
</organism>
<dbReference type="EMBL" id="OX336137">
    <property type="protein sequence ID" value="CAI2717299.1"/>
    <property type="molecule type" value="Genomic_DNA"/>
</dbReference>
<sequence>MGCLLALCWAAMPLHAENKKEEPGALEKAKEKVLDSLNWEENAERAKKQFQKTKNDLVEKNKESGLKKSINRIEDEIRESSRKVQKVIKKNAERLGETLDNTTDDASSSK</sequence>